<dbReference type="CDD" id="cd00075">
    <property type="entry name" value="HATPase"/>
    <property type="match status" value="1"/>
</dbReference>
<keyword evidence="10" id="KW-0472">Membrane</keyword>
<keyword evidence="13" id="KW-1185">Reference proteome</keyword>
<dbReference type="SMART" id="SM00388">
    <property type="entry name" value="HisKA"/>
    <property type="match status" value="1"/>
</dbReference>
<protein>
    <recommendedName>
        <fullName evidence="2">histidine kinase</fullName>
        <ecNumber evidence="2">2.7.13.3</ecNumber>
    </recommendedName>
</protein>
<dbReference type="Pfam" id="PF00512">
    <property type="entry name" value="HisKA"/>
    <property type="match status" value="1"/>
</dbReference>
<dbReference type="EMBL" id="JBHSED010000019">
    <property type="protein sequence ID" value="MFC4304186.1"/>
    <property type="molecule type" value="Genomic_DNA"/>
</dbReference>
<dbReference type="SUPFAM" id="SSF47384">
    <property type="entry name" value="Homodimeric domain of signal transducing histidine kinase"/>
    <property type="match status" value="1"/>
</dbReference>
<evidence type="ECO:0000313" key="13">
    <source>
        <dbReference type="Proteomes" id="UP001595755"/>
    </source>
</evidence>
<dbReference type="Proteomes" id="UP001595755">
    <property type="component" value="Unassembled WGS sequence"/>
</dbReference>
<feature type="transmembrane region" description="Helical" evidence="10">
    <location>
        <begin position="20"/>
        <end position="41"/>
    </location>
</feature>
<evidence type="ECO:0000313" key="12">
    <source>
        <dbReference type="EMBL" id="MFC4304186.1"/>
    </source>
</evidence>
<dbReference type="PRINTS" id="PR00344">
    <property type="entry name" value="BCTRLSENSOR"/>
</dbReference>
<dbReference type="GO" id="GO:0016301">
    <property type="term" value="F:kinase activity"/>
    <property type="evidence" value="ECO:0007669"/>
    <property type="project" value="UniProtKB-KW"/>
</dbReference>
<keyword evidence="9" id="KW-0175">Coiled coil</keyword>
<dbReference type="Gene3D" id="1.10.287.130">
    <property type="match status" value="1"/>
</dbReference>
<accession>A0ABV8S9E2</accession>
<organism evidence="12 13">
    <name type="scientific">Cohnella boryungensis</name>
    <dbReference type="NCBI Taxonomy" id="768479"/>
    <lineage>
        <taxon>Bacteria</taxon>
        <taxon>Bacillati</taxon>
        <taxon>Bacillota</taxon>
        <taxon>Bacilli</taxon>
        <taxon>Bacillales</taxon>
        <taxon>Paenibacillaceae</taxon>
        <taxon>Cohnella</taxon>
    </lineage>
</organism>
<dbReference type="InterPro" id="IPR036097">
    <property type="entry name" value="HisK_dim/P_sf"/>
</dbReference>
<feature type="domain" description="Histidine kinase" evidence="11">
    <location>
        <begin position="212"/>
        <end position="425"/>
    </location>
</feature>
<dbReference type="InterPro" id="IPR036890">
    <property type="entry name" value="HATPase_C_sf"/>
</dbReference>
<keyword evidence="8" id="KW-0902">Two-component regulatory system</keyword>
<comment type="catalytic activity">
    <reaction evidence="1">
        <text>ATP + protein L-histidine = ADP + protein N-phospho-L-histidine.</text>
        <dbReference type="EC" id="2.7.13.3"/>
    </reaction>
</comment>
<keyword evidence="10" id="KW-0812">Transmembrane</keyword>
<dbReference type="PANTHER" id="PTHR43711">
    <property type="entry name" value="TWO-COMPONENT HISTIDINE KINASE"/>
    <property type="match status" value="1"/>
</dbReference>
<evidence type="ECO:0000256" key="3">
    <source>
        <dbReference type="ARBA" id="ARBA00022553"/>
    </source>
</evidence>
<evidence type="ECO:0000256" key="2">
    <source>
        <dbReference type="ARBA" id="ARBA00012438"/>
    </source>
</evidence>
<evidence type="ECO:0000259" key="11">
    <source>
        <dbReference type="PROSITE" id="PS50109"/>
    </source>
</evidence>
<dbReference type="SUPFAM" id="SSF55874">
    <property type="entry name" value="ATPase domain of HSP90 chaperone/DNA topoisomerase II/histidine kinase"/>
    <property type="match status" value="1"/>
</dbReference>
<comment type="caution">
    <text evidence="12">The sequence shown here is derived from an EMBL/GenBank/DDBJ whole genome shotgun (WGS) entry which is preliminary data.</text>
</comment>
<evidence type="ECO:0000256" key="9">
    <source>
        <dbReference type="SAM" id="Coils"/>
    </source>
</evidence>
<dbReference type="InterPro" id="IPR050736">
    <property type="entry name" value="Sensor_HK_Regulatory"/>
</dbReference>
<keyword evidence="4" id="KW-0808">Transferase</keyword>
<keyword evidence="3" id="KW-0597">Phosphoprotein</keyword>
<dbReference type="InterPro" id="IPR005467">
    <property type="entry name" value="His_kinase_dom"/>
</dbReference>
<dbReference type="PANTHER" id="PTHR43711:SF26">
    <property type="entry name" value="SENSOR HISTIDINE KINASE RCSC"/>
    <property type="match status" value="1"/>
</dbReference>
<evidence type="ECO:0000256" key="1">
    <source>
        <dbReference type="ARBA" id="ARBA00000085"/>
    </source>
</evidence>
<dbReference type="InterPro" id="IPR003661">
    <property type="entry name" value="HisK_dim/P_dom"/>
</dbReference>
<evidence type="ECO:0000256" key="6">
    <source>
        <dbReference type="ARBA" id="ARBA00022777"/>
    </source>
</evidence>
<name>A0ABV8S9E2_9BACL</name>
<dbReference type="Pfam" id="PF02518">
    <property type="entry name" value="HATPase_c"/>
    <property type="match status" value="1"/>
</dbReference>
<keyword evidence="10" id="KW-1133">Transmembrane helix</keyword>
<dbReference type="InterPro" id="IPR004358">
    <property type="entry name" value="Sig_transdc_His_kin-like_C"/>
</dbReference>
<evidence type="ECO:0000256" key="7">
    <source>
        <dbReference type="ARBA" id="ARBA00022840"/>
    </source>
</evidence>
<dbReference type="EC" id="2.7.13.3" evidence="2"/>
<dbReference type="Gene3D" id="3.30.565.10">
    <property type="entry name" value="Histidine kinase-like ATPase, C-terminal domain"/>
    <property type="match status" value="1"/>
</dbReference>
<evidence type="ECO:0000256" key="4">
    <source>
        <dbReference type="ARBA" id="ARBA00022679"/>
    </source>
</evidence>
<proteinExistence type="predicted"/>
<dbReference type="CDD" id="cd00082">
    <property type="entry name" value="HisKA"/>
    <property type="match status" value="1"/>
</dbReference>
<evidence type="ECO:0000256" key="5">
    <source>
        <dbReference type="ARBA" id="ARBA00022741"/>
    </source>
</evidence>
<dbReference type="RefSeq" id="WP_204604951.1">
    <property type="nucleotide sequence ID" value="NZ_JBHSED010000019.1"/>
</dbReference>
<dbReference type="SMART" id="SM00387">
    <property type="entry name" value="HATPase_c"/>
    <property type="match status" value="1"/>
</dbReference>
<reference evidence="13" key="1">
    <citation type="journal article" date="2019" name="Int. J. Syst. Evol. Microbiol.">
        <title>The Global Catalogue of Microorganisms (GCM) 10K type strain sequencing project: providing services to taxonomists for standard genome sequencing and annotation.</title>
        <authorList>
            <consortium name="The Broad Institute Genomics Platform"/>
            <consortium name="The Broad Institute Genome Sequencing Center for Infectious Disease"/>
            <person name="Wu L."/>
            <person name="Ma J."/>
        </authorList>
    </citation>
    <scope>NUCLEOTIDE SEQUENCE [LARGE SCALE GENOMIC DNA]</scope>
    <source>
        <strain evidence="13">CGMCC 4.1641</strain>
    </source>
</reference>
<keyword evidence="5" id="KW-0547">Nucleotide-binding</keyword>
<feature type="coiled-coil region" evidence="9">
    <location>
        <begin position="189"/>
        <end position="216"/>
    </location>
</feature>
<keyword evidence="6 12" id="KW-0418">Kinase</keyword>
<feature type="transmembrane region" description="Helical" evidence="10">
    <location>
        <begin position="122"/>
        <end position="141"/>
    </location>
</feature>
<evidence type="ECO:0000256" key="10">
    <source>
        <dbReference type="SAM" id="Phobius"/>
    </source>
</evidence>
<dbReference type="InterPro" id="IPR003594">
    <property type="entry name" value="HATPase_dom"/>
</dbReference>
<keyword evidence="7" id="KW-0067">ATP-binding</keyword>
<gene>
    <name evidence="12" type="ORF">ACFO1S_12170</name>
</gene>
<sequence>MERLESGRARLAQHWRNPAVRNLAVILGILLILCIAFAIWYSRYSSAQLKQEWLDREAARVGLLAAENPEWAEEWIGLLARSTSPSPDETENGHRILERYGLDTAIRSGWLPVIGDYRNRTLWSLILGACGILVLAAALIYRESSRQQRTIRRLAVSMENAVKHNKPMAYRLYEDGDLGLLASGALELSVRLRETIEQLHREKAFLKDTVADISHQLKTPLASLMIYVDLLQDRRLNTDHAAEFLDRCRRELDRMEWLTLTLLKLARLEADALEMNINESPLQATVQEAVSSVSRLAEDKGVRIVVNAAPASLAVPHDAHWLGEAIANLLKNAIEHSPAGGEVALGWEQSNVFTRLHVQDQGPGIRAQDLPHIFKKFYRSSDSGSGVGLGLPLAKSIVEKHGGVLSVTDNPAGGTIFHLTLPLHPFPSSPSNLTEL</sequence>
<evidence type="ECO:0000256" key="8">
    <source>
        <dbReference type="ARBA" id="ARBA00023012"/>
    </source>
</evidence>
<dbReference type="PROSITE" id="PS50109">
    <property type="entry name" value="HIS_KIN"/>
    <property type="match status" value="1"/>
</dbReference>